<reference evidence="1" key="1">
    <citation type="journal article" date="2023" name="Plant J.">
        <title>Genome sequences and population genomics provide insights into the demographic history, inbreeding, and mutation load of two 'living fossil' tree species of Dipteronia.</title>
        <authorList>
            <person name="Feng Y."/>
            <person name="Comes H.P."/>
            <person name="Chen J."/>
            <person name="Zhu S."/>
            <person name="Lu R."/>
            <person name="Zhang X."/>
            <person name="Li P."/>
            <person name="Qiu J."/>
            <person name="Olsen K.M."/>
            <person name="Qiu Y."/>
        </authorList>
    </citation>
    <scope>NUCLEOTIDE SEQUENCE</scope>
    <source>
        <strain evidence="1">NBL</strain>
    </source>
</reference>
<name>A0AAD9ZIE9_9ROSI</name>
<organism evidence="1 2">
    <name type="scientific">Dipteronia sinensis</name>
    <dbReference type="NCBI Taxonomy" id="43782"/>
    <lineage>
        <taxon>Eukaryota</taxon>
        <taxon>Viridiplantae</taxon>
        <taxon>Streptophyta</taxon>
        <taxon>Embryophyta</taxon>
        <taxon>Tracheophyta</taxon>
        <taxon>Spermatophyta</taxon>
        <taxon>Magnoliopsida</taxon>
        <taxon>eudicotyledons</taxon>
        <taxon>Gunneridae</taxon>
        <taxon>Pentapetalae</taxon>
        <taxon>rosids</taxon>
        <taxon>malvids</taxon>
        <taxon>Sapindales</taxon>
        <taxon>Sapindaceae</taxon>
        <taxon>Hippocastanoideae</taxon>
        <taxon>Acereae</taxon>
        <taxon>Dipteronia</taxon>
    </lineage>
</organism>
<protein>
    <recommendedName>
        <fullName evidence="3">RNase H type-1 domain-containing protein</fullName>
    </recommendedName>
</protein>
<proteinExistence type="predicted"/>
<sequence>MKEVREGWRDFKIGGTHGFILSAKLKFTRKVIKRCVLAKKNVQSLVVVCEKRLRDLDSRVACEGWSKSLRAERVSTLSKLWKGYRKVEQMWRQKSRVKWLKEGDRNSMFFHVLANGRRRSNHNGEIFVDGNRITNPSLFADDMILFLKPNLDYLCNARRVLRCFNLAAGLRINFHKSCVIRVGRNGNREDLWAVAFKCGDSLHLKSVCLRIYAVAVKKKGGDSRLWKLARVTMGIRGVLRDGSGNVHGLFSEFVGVSDSITTELLAIHKAVSLCSSSSFFHDKEVIFISDSKADVS</sequence>
<dbReference type="AlphaFoldDB" id="A0AAD9ZIE9"/>
<dbReference type="EMBL" id="JANJYJ010000010">
    <property type="protein sequence ID" value="KAK3182817.1"/>
    <property type="molecule type" value="Genomic_DNA"/>
</dbReference>
<evidence type="ECO:0000313" key="1">
    <source>
        <dbReference type="EMBL" id="KAK3182817.1"/>
    </source>
</evidence>
<keyword evidence="2" id="KW-1185">Reference proteome</keyword>
<accession>A0AAD9ZIE9</accession>
<evidence type="ECO:0008006" key="3">
    <source>
        <dbReference type="Google" id="ProtNLM"/>
    </source>
</evidence>
<evidence type="ECO:0000313" key="2">
    <source>
        <dbReference type="Proteomes" id="UP001281410"/>
    </source>
</evidence>
<dbReference type="Proteomes" id="UP001281410">
    <property type="component" value="Unassembled WGS sequence"/>
</dbReference>
<comment type="caution">
    <text evidence="1">The sequence shown here is derived from an EMBL/GenBank/DDBJ whole genome shotgun (WGS) entry which is preliminary data.</text>
</comment>
<gene>
    <name evidence="1" type="ORF">Dsin_030103</name>
</gene>